<protein>
    <recommendedName>
        <fullName evidence="4">Short-chain dehydrogenase/reductase SDR</fullName>
    </recommendedName>
</protein>
<sequence>MSGILKDKVAIITGSSRGFGKVFALRFAEEGAKLLLTTTSLERAQGTVNEVKAKGGEVAIMEADISHEDAGEKIAEKVMQQYGRVDILVNNAAIWYGLNTKPWDVWTVKEWDQMFTVNVRGNWLVCKAIAPLMIKQKKGKIINIASDVFKVPDSQWFLPYALTKSAIYTMTQALAAALGPSGINVNAVAPGYTATEASLGQEGSAKIFESVVAAQMIKRRE</sequence>
<name>X1MZ16_9ZZZZ</name>
<dbReference type="AlphaFoldDB" id="X1MZ16"/>
<organism evidence="3">
    <name type="scientific">marine sediment metagenome</name>
    <dbReference type="NCBI Taxonomy" id="412755"/>
    <lineage>
        <taxon>unclassified sequences</taxon>
        <taxon>metagenomes</taxon>
        <taxon>ecological metagenomes</taxon>
    </lineage>
</organism>
<evidence type="ECO:0000256" key="1">
    <source>
        <dbReference type="ARBA" id="ARBA00006484"/>
    </source>
</evidence>
<comment type="caution">
    <text evidence="3">The sequence shown here is derived from an EMBL/GenBank/DDBJ whole genome shotgun (WGS) entry which is preliminary data.</text>
</comment>
<gene>
    <name evidence="3" type="ORF">S06H3_47745</name>
</gene>
<dbReference type="PANTHER" id="PTHR42760">
    <property type="entry name" value="SHORT-CHAIN DEHYDROGENASES/REDUCTASES FAMILY MEMBER"/>
    <property type="match status" value="1"/>
</dbReference>
<dbReference type="Pfam" id="PF00106">
    <property type="entry name" value="adh_short"/>
    <property type="match status" value="1"/>
</dbReference>
<keyword evidence="2" id="KW-0560">Oxidoreductase</keyword>
<dbReference type="InterPro" id="IPR002347">
    <property type="entry name" value="SDR_fam"/>
</dbReference>
<proteinExistence type="inferred from homology"/>
<reference evidence="3" key="1">
    <citation type="journal article" date="2014" name="Front. Microbiol.">
        <title>High frequency of phylogenetically diverse reductive dehalogenase-homologous genes in deep subseafloor sedimentary metagenomes.</title>
        <authorList>
            <person name="Kawai M."/>
            <person name="Futagami T."/>
            <person name="Toyoda A."/>
            <person name="Takaki Y."/>
            <person name="Nishi S."/>
            <person name="Hori S."/>
            <person name="Arai W."/>
            <person name="Tsubouchi T."/>
            <person name="Morono Y."/>
            <person name="Uchiyama I."/>
            <person name="Ito T."/>
            <person name="Fujiyama A."/>
            <person name="Inagaki F."/>
            <person name="Takami H."/>
        </authorList>
    </citation>
    <scope>NUCLEOTIDE SEQUENCE</scope>
    <source>
        <strain evidence="3">Expedition CK06-06</strain>
    </source>
</reference>
<evidence type="ECO:0000313" key="3">
    <source>
        <dbReference type="EMBL" id="GAI36528.1"/>
    </source>
</evidence>
<dbReference type="EMBL" id="BARV01030013">
    <property type="protein sequence ID" value="GAI36528.1"/>
    <property type="molecule type" value="Genomic_DNA"/>
</dbReference>
<evidence type="ECO:0008006" key="4">
    <source>
        <dbReference type="Google" id="ProtNLM"/>
    </source>
</evidence>
<dbReference type="PRINTS" id="PR00080">
    <property type="entry name" value="SDRFAMILY"/>
</dbReference>
<accession>X1MZ16</accession>
<comment type="similarity">
    <text evidence="1">Belongs to the short-chain dehydrogenases/reductases (SDR) family.</text>
</comment>
<dbReference type="SUPFAM" id="SSF51735">
    <property type="entry name" value="NAD(P)-binding Rossmann-fold domains"/>
    <property type="match status" value="1"/>
</dbReference>
<dbReference type="CDD" id="cd05233">
    <property type="entry name" value="SDR_c"/>
    <property type="match status" value="1"/>
</dbReference>
<feature type="non-terminal residue" evidence="3">
    <location>
        <position position="221"/>
    </location>
</feature>
<evidence type="ECO:0000256" key="2">
    <source>
        <dbReference type="ARBA" id="ARBA00023002"/>
    </source>
</evidence>
<dbReference type="GO" id="GO:0016616">
    <property type="term" value="F:oxidoreductase activity, acting on the CH-OH group of donors, NAD or NADP as acceptor"/>
    <property type="evidence" value="ECO:0007669"/>
    <property type="project" value="TreeGrafter"/>
</dbReference>
<dbReference type="PANTHER" id="PTHR42760:SF133">
    <property type="entry name" value="3-OXOACYL-[ACYL-CARRIER-PROTEIN] REDUCTASE"/>
    <property type="match status" value="1"/>
</dbReference>
<dbReference type="Gene3D" id="3.40.50.720">
    <property type="entry name" value="NAD(P)-binding Rossmann-like Domain"/>
    <property type="match status" value="1"/>
</dbReference>
<dbReference type="PRINTS" id="PR00081">
    <property type="entry name" value="GDHRDH"/>
</dbReference>
<dbReference type="InterPro" id="IPR036291">
    <property type="entry name" value="NAD(P)-bd_dom_sf"/>
</dbReference>